<dbReference type="InterPro" id="IPR006149">
    <property type="entry name" value="EB_dom"/>
</dbReference>
<dbReference type="EMBL" id="JAWJWF010000003">
    <property type="protein sequence ID" value="KAK6635659.1"/>
    <property type="molecule type" value="Genomic_DNA"/>
</dbReference>
<sequence>MYAELNVQQFLVVLVDLVDYSLTHMLHLFLQGLPCVFVDFKVHSNGGSFVLSKIHEGSNGTEHRVNAECDNQNDCENFISGSMCEKNTCTCPDTLILNQDRTRCIKPAGGIGSECEEDVQCSEALRSGGICSEKVCKCKTGYHYLRGECWKSQKLHRACFKNEQCFVGYDYRGQECTGKTCKCKEGYYSRFDLNCRKKRNPGESCNADLDCPTGHICDKMKCFVKKSAFLMSEGDYVLSEDHVVDVSDGTLQTDLICPKGNFEMNGTCVLELGMPCTTNDDCSHIKKANCLDGVCSCDPVLGIANSNNRMCLQVARGKVPDLSKTTCKEDPQCSIFGDNSYCSNKKCACKNGSYWEAENQFCWGINKVGEDCLTDKDCHPSQTHAICKENEALKKVCTCENGYHLTGESCRPDAKEVGDYCEKDEECLFDKSKCDESKKLCKCQDRYYPEKGQCVTGVGSPCQDDGDCTRAKNTKCMKQNSNENYCSCEDGQVAAEHSKYCLPVVEFGGACQETFQCKPKMGNLSECSNGSCSCGETAHHYNGFCHRKRDIGQSCVKKQECFFRGDDKSTICLNGYCSCDYDYTLQNNVCVKTNSGNVVRIHFSLLVSIILLLTLEVKHSGIDSNLYE</sequence>
<reference evidence="2 3" key="1">
    <citation type="submission" date="2023-09" db="EMBL/GenBank/DDBJ databases">
        <title>Genomes of two closely related lineages of the louse Polyplax serrata with different host specificities.</title>
        <authorList>
            <person name="Martinu J."/>
            <person name="Tarabai H."/>
            <person name="Stefka J."/>
            <person name="Hypsa V."/>
        </authorList>
    </citation>
    <scope>NUCLEOTIDE SEQUENCE [LARGE SCALE GENOMIC DNA]</scope>
    <source>
        <strain evidence="2">98ZLc_SE</strain>
    </source>
</reference>
<protein>
    <recommendedName>
        <fullName evidence="1">EGF-like domain-containing protein</fullName>
    </recommendedName>
</protein>
<dbReference type="PROSITE" id="PS01186">
    <property type="entry name" value="EGF_2"/>
    <property type="match status" value="1"/>
</dbReference>
<accession>A0ABR1B912</accession>
<feature type="domain" description="EGF-like" evidence="1">
    <location>
        <begin position="397"/>
        <end position="410"/>
    </location>
</feature>
<dbReference type="Pfam" id="PF01683">
    <property type="entry name" value="EB"/>
    <property type="match status" value="3"/>
</dbReference>
<evidence type="ECO:0000313" key="2">
    <source>
        <dbReference type="EMBL" id="KAK6635659.1"/>
    </source>
</evidence>
<dbReference type="PANTHER" id="PTHR39069">
    <property type="entry name" value="ECDYSONE-INDUCIBLE GENE E1, ISOFORM A"/>
    <property type="match status" value="1"/>
</dbReference>
<evidence type="ECO:0000259" key="1">
    <source>
        <dbReference type="PROSITE" id="PS01186"/>
    </source>
</evidence>
<organism evidence="2 3">
    <name type="scientific">Polyplax serrata</name>
    <name type="common">Common mouse louse</name>
    <dbReference type="NCBI Taxonomy" id="468196"/>
    <lineage>
        <taxon>Eukaryota</taxon>
        <taxon>Metazoa</taxon>
        <taxon>Ecdysozoa</taxon>
        <taxon>Arthropoda</taxon>
        <taxon>Hexapoda</taxon>
        <taxon>Insecta</taxon>
        <taxon>Pterygota</taxon>
        <taxon>Neoptera</taxon>
        <taxon>Paraneoptera</taxon>
        <taxon>Psocodea</taxon>
        <taxon>Troctomorpha</taxon>
        <taxon>Phthiraptera</taxon>
        <taxon>Anoplura</taxon>
        <taxon>Polyplacidae</taxon>
        <taxon>Polyplax</taxon>
    </lineage>
</organism>
<dbReference type="InterPro" id="IPR000742">
    <property type="entry name" value="EGF"/>
</dbReference>
<dbReference type="PANTHER" id="PTHR39069:SF8">
    <property type="entry name" value="FI17111P1"/>
    <property type="match status" value="1"/>
</dbReference>
<dbReference type="SMART" id="SM00181">
    <property type="entry name" value="EGF"/>
    <property type="match status" value="6"/>
</dbReference>
<evidence type="ECO:0000313" key="3">
    <source>
        <dbReference type="Proteomes" id="UP001359485"/>
    </source>
</evidence>
<gene>
    <name evidence="2" type="ORF">RUM44_000913</name>
</gene>
<proteinExistence type="predicted"/>
<dbReference type="Proteomes" id="UP001359485">
    <property type="component" value="Unassembled WGS sequence"/>
</dbReference>
<comment type="caution">
    <text evidence="2">The sequence shown here is derived from an EMBL/GenBank/DDBJ whole genome shotgun (WGS) entry which is preliminary data.</text>
</comment>
<name>A0ABR1B912_POLSC</name>
<keyword evidence="3" id="KW-1185">Reference proteome</keyword>